<feature type="domain" description="Beta-Casp" evidence="6">
    <location>
        <begin position="371"/>
        <end position="492"/>
    </location>
</feature>
<dbReference type="EMBL" id="PDCK01000039">
    <property type="protein sequence ID" value="PRQ55139.1"/>
    <property type="molecule type" value="Genomic_DNA"/>
</dbReference>
<keyword evidence="8" id="KW-1185">Reference proteome</keyword>
<comment type="caution">
    <text evidence="7">The sequence shown here is derived from an EMBL/GenBank/DDBJ whole genome shotgun (WGS) entry which is preliminary data.</text>
</comment>
<dbReference type="InterPro" id="IPR027074">
    <property type="entry name" value="Integrator_9su"/>
</dbReference>
<dbReference type="SMART" id="SM01027">
    <property type="entry name" value="Beta-Casp"/>
    <property type="match status" value="1"/>
</dbReference>
<keyword evidence="3" id="KW-0963">Cytoplasm</keyword>
<dbReference type="PANTHER" id="PTHR46094:SF1">
    <property type="entry name" value="INTEGRATOR COMPLEX SUBUNIT 9"/>
    <property type="match status" value="1"/>
</dbReference>
<reference evidence="7 8" key="1">
    <citation type="journal article" date="2018" name="Nat. Genet.">
        <title>The Rosa genome provides new insights in the design of modern roses.</title>
        <authorList>
            <person name="Bendahmane M."/>
        </authorList>
    </citation>
    <scope>NUCLEOTIDE SEQUENCE [LARGE SCALE GENOMIC DNA]</scope>
    <source>
        <strain evidence="8">cv. Old Blush</strain>
    </source>
</reference>
<comment type="subcellular location">
    <subcellularLocation>
        <location evidence="2">Cytoplasm</location>
    </subcellularLocation>
    <subcellularLocation>
        <location evidence="1">Nucleus</location>
    </subcellularLocation>
</comment>
<evidence type="ECO:0000256" key="4">
    <source>
        <dbReference type="ARBA" id="ARBA00023242"/>
    </source>
</evidence>
<dbReference type="OrthoDB" id="5600060at2759"/>
<evidence type="ECO:0000313" key="7">
    <source>
        <dbReference type="EMBL" id="PRQ55139.1"/>
    </source>
</evidence>
<dbReference type="GO" id="GO:0034472">
    <property type="term" value="P:snRNA 3'-end processing"/>
    <property type="evidence" value="ECO:0007669"/>
    <property type="project" value="TreeGrafter"/>
</dbReference>
<evidence type="ECO:0000256" key="1">
    <source>
        <dbReference type="ARBA" id="ARBA00004123"/>
    </source>
</evidence>
<evidence type="ECO:0000256" key="2">
    <source>
        <dbReference type="ARBA" id="ARBA00004496"/>
    </source>
</evidence>
<dbReference type="STRING" id="74649.A0A2P6S925"/>
<feature type="region of interest" description="Disordered" evidence="5">
    <location>
        <begin position="46"/>
        <end position="66"/>
    </location>
</feature>
<dbReference type="InterPro" id="IPR022712">
    <property type="entry name" value="Beta_Casp"/>
</dbReference>
<keyword evidence="4" id="KW-0539">Nucleus</keyword>
<dbReference type="Pfam" id="PF10996">
    <property type="entry name" value="Beta-Casp"/>
    <property type="match status" value="1"/>
</dbReference>
<dbReference type="Gene3D" id="3.40.50.10890">
    <property type="match status" value="1"/>
</dbReference>
<accession>A0A2P6S925</accession>
<protein>
    <submittedName>
        <fullName evidence="7">Putative KH-domain/beta-lactamase-domain protein, archaea</fullName>
    </submittedName>
</protein>
<dbReference type="Gene3D" id="3.60.15.10">
    <property type="entry name" value="Ribonuclease Z/Hydroxyacylglutathione hydrolase-like"/>
    <property type="match status" value="1"/>
</dbReference>
<evidence type="ECO:0000259" key="6">
    <source>
        <dbReference type="SMART" id="SM01027"/>
    </source>
</evidence>
<proteinExistence type="predicted"/>
<dbReference type="AlphaFoldDB" id="A0A2P6S925"/>
<sequence>MKFTCLRKGGGYHFPPCHILDICGFRILLDCPLDLSALTIFSPIPSASKASSVDKPNPKCSNRSGPLDLEEPLVRKRQKVERPLDADDLIYAEPWYKTVRNLHLWNTSFIDVVLISSPMGMLGLPFLSRIKGFSAKIYVTEAAARLGQLMMEDLVSMHMEIRQLFGPEESCIPQWMKWEELKLLPSSLRDVALGKDGGEMGSWMPLYSAADVKDCMQKAQRLKYAEETCYNSTLIIKAFSSGLEIGACNWTINGPKGGIAFISSSIFGSAHAMNFDYIALQGNDTVIYSDFSSLDATEDIENDHSNFVPTTHDFSSLRNEENDEQELAKSVLHVDDNLEENQKLAFLSSHVIDSVKAGGSVLIPVGRLGIVLQLLEQISTSLDVSDLKVPIYIISSVGEELLAFTNIIPEWLCKQRQEKLFSGQPLFGHVELINEGKLHVFPAIHSPKLLMNWQEPCIVFSPHWSLRLGPAVHFLQRWCGDQNSLLILENELDVELALLPFKPMAMKVLQCSFLSGIRLQKVQPLLNILQPKVLLFPKDLKLINSSKSTAFSIFQYCPDETLCIPSLKDKSELEIATDLAFHFDWRNLKQGNISMTRLKGELFREHGKQRLIPGYVQESSEIRQLVHWGSPDLDRLMTVLSGRGIKGTLRKASRGSESENVASAVLVNDPSQALIEVKETSTVITATSENLASIIFESIGSVLDGI</sequence>
<dbReference type="GO" id="GO:0005737">
    <property type="term" value="C:cytoplasm"/>
    <property type="evidence" value="ECO:0007669"/>
    <property type="project" value="UniProtKB-SubCell"/>
</dbReference>
<organism evidence="7 8">
    <name type="scientific">Rosa chinensis</name>
    <name type="common">China rose</name>
    <dbReference type="NCBI Taxonomy" id="74649"/>
    <lineage>
        <taxon>Eukaryota</taxon>
        <taxon>Viridiplantae</taxon>
        <taxon>Streptophyta</taxon>
        <taxon>Embryophyta</taxon>
        <taxon>Tracheophyta</taxon>
        <taxon>Spermatophyta</taxon>
        <taxon>Magnoliopsida</taxon>
        <taxon>eudicotyledons</taxon>
        <taxon>Gunneridae</taxon>
        <taxon>Pentapetalae</taxon>
        <taxon>rosids</taxon>
        <taxon>fabids</taxon>
        <taxon>Rosales</taxon>
        <taxon>Rosaceae</taxon>
        <taxon>Rosoideae</taxon>
        <taxon>Rosoideae incertae sedis</taxon>
        <taxon>Rosa</taxon>
    </lineage>
</organism>
<dbReference type="GO" id="GO:0032039">
    <property type="term" value="C:integrator complex"/>
    <property type="evidence" value="ECO:0007669"/>
    <property type="project" value="InterPro"/>
</dbReference>
<dbReference type="Gramene" id="PRQ55139">
    <property type="protein sequence ID" value="PRQ55139"/>
    <property type="gene ID" value="RchiOBHm_Chr1g0321321"/>
</dbReference>
<evidence type="ECO:0000256" key="3">
    <source>
        <dbReference type="ARBA" id="ARBA00022490"/>
    </source>
</evidence>
<name>A0A2P6S925_ROSCH</name>
<dbReference type="PANTHER" id="PTHR46094">
    <property type="entry name" value="INTEGRATOR COMPLEX SUBUNIT 9"/>
    <property type="match status" value="1"/>
</dbReference>
<evidence type="ECO:0000313" key="8">
    <source>
        <dbReference type="Proteomes" id="UP000238479"/>
    </source>
</evidence>
<evidence type="ECO:0000256" key="5">
    <source>
        <dbReference type="SAM" id="MobiDB-lite"/>
    </source>
</evidence>
<dbReference type="OMA" id="AMKAVHC"/>
<dbReference type="SUPFAM" id="SSF56281">
    <property type="entry name" value="Metallo-hydrolase/oxidoreductase"/>
    <property type="match status" value="1"/>
</dbReference>
<dbReference type="InterPro" id="IPR036866">
    <property type="entry name" value="RibonucZ/Hydroxyglut_hydro"/>
</dbReference>
<dbReference type="Proteomes" id="UP000238479">
    <property type="component" value="Chromosome 1"/>
</dbReference>
<gene>
    <name evidence="7" type="ORF">RchiOBHm_Chr1g0321321</name>
</gene>